<dbReference type="GeneID" id="117309195"/>
<dbReference type="InterPro" id="IPR007110">
    <property type="entry name" value="Ig-like_dom"/>
</dbReference>
<dbReference type="SMART" id="SM00408">
    <property type="entry name" value="IGc2"/>
    <property type="match status" value="2"/>
</dbReference>
<dbReference type="InterPro" id="IPR003599">
    <property type="entry name" value="Ig_sub"/>
</dbReference>
<evidence type="ECO:0000256" key="7">
    <source>
        <dbReference type="ARBA" id="ARBA00023136"/>
    </source>
</evidence>
<feature type="transmembrane region" description="Helical" evidence="12">
    <location>
        <begin position="493"/>
        <end position="514"/>
    </location>
</feature>
<evidence type="ECO:0000256" key="9">
    <source>
        <dbReference type="ARBA" id="ARBA00023180"/>
    </source>
</evidence>
<dbReference type="Pfam" id="PF00047">
    <property type="entry name" value="ig"/>
    <property type="match status" value="1"/>
</dbReference>
<dbReference type="FunFam" id="2.60.40.10:FF:000049">
    <property type="entry name" value="Leukocyte immunoglobulin-like receptor subfamily B member 1"/>
    <property type="match status" value="4"/>
</dbReference>
<proteinExistence type="predicted"/>
<keyword evidence="10" id="KW-0393">Immunoglobulin domain</keyword>
<keyword evidence="6 12" id="KW-1133">Transmembrane helix</keyword>
<accession>A0A6J3QHI6</accession>
<feature type="region of interest" description="Disordered" evidence="11">
    <location>
        <begin position="11"/>
        <end position="45"/>
    </location>
</feature>
<dbReference type="RefSeq" id="XP_033701682.1">
    <property type="nucleotide sequence ID" value="XM_033845791.1"/>
</dbReference>
<evidence type="ECO:0000313" key="15">
    <source>
        <dbReference type="RefSeq" id="XP_033701682.1"/>
    </source>
</evidence>
<comment type="subcellular location">
    <subcellularLocation>
        <location evidence="1">Cell membrane</location>
        <topology evidence="1">Single-pass membrane protein</topology>
    </subcellularLocation>
</comment>
<dbReference type="InterPro" id="IPR013151">
    <property type="entry name" value="Immunoglobulin_dom"/>
</dbReference>
<evidence type="ECO:0000256" key="3">
    <source>
        <dbReference type="ARBA" id="ARBA00022692"/>
    </source>
</evidence>
<dbReference type="FunCoup" id="A0A6J3QHI6">
    <property type="interactions" value="206"/>
</dbReference>
<dbReference type="PROSITE" id="PS50835">
    <property type="entry name" value="IG_LIKE"/>
    <property type="match status" value="3"/>
</dbReference>
<feature type="domain" description="Ig-like" evidence="13">
    <location>
        <begin position="278"/>
        <end position="367"/>
    </location>
</feature>
<dbReference type="OrthoDB" id="9427497at2759"/>
<evidence type="ECO:0000256" key="12">
    <source>
        <dbReference type="SAM" id="Phobius"/>
    </source>
</evidence>
<evidence type="ECO:0000256" key="8">
    <source>
        <dbReference type="ARBA" id="ARBA00023157"/>
    </source>
</evidence>
<keyword evidence="7 12" id="KW-0472">Membrane</keyword>
<dbReference type="GO" id="GO:0002764">
    <property type="term" value="P:immune response-regulating signaling pathway"/>
    <property type="evidence" value="ECO:0007669"/>
    <property type="project" value="TreeGrafter"/>
</dbReference>
<feature type="domain" description="Ig-like" evidence="13">
    <location>
        <begin position="378"/>
        <end position="472"/>
    </location>
</feature>
<evidence type="ECO:0000256" key="10">
    <source>
        <dbReference type="ARBA" id="ARBA00023319"/>
    </source>
</evidence>
<evidence type="ECO:0000256" key="2">
    <source>
        <dbReference type="ARBA" id="ARBA00022475"/>
    </source>
</evidence>
<dbReference type="GO" id="GO:0032396">
    <property type="term" value="F:inhibitory MHC class I receptor activity"/>
    <property type="evidence" value="ECO:0007669"/>
    <property type="project" value="TreeGrafter"/>
</dbReference>
<dbReference type="Gene3D" id="2.60.40.10">
    <property type="entry name" value="Immunoglobulins"/>
    <property type="match status" value="4"/>
</dbReference>
<keyword evidence="2" id="KW-1003">Cell membrane</keyword>
<name>A0A6J3QHI6_TURTR</name>
<keyword evidence="8" id="KW-1015">Disulfide bond</keyword>
<reference evidence="15" key="1">
    <citation type="submission" date="2025-08" db="UniProtKB">
        <authorList>
            <consortium name="RefSeq"/>
        </authorList>
    </citation>
    <scope>IDENTIFICATION</scope>
    <source>
        <tissue evidence="15">Spleen</tissue>
    </source>
</reference>
<dbReference type="Pfam" id="PF13895">
    <property type="entry name" value="Ig_2"/>
    <property type="match status" value="1"/>
</dbReference>
<dbReference type="AlphaFoldDB" id="A0A6J3QHI6"/>
<keyword evidence="3 12" id="KW-0812">Transmembrane</keyword>
<evidence type="ECO:0000256" key="4">
    <source>
        <dbReference type="ARBA" id="ARBA00022729"/>
    </source>
</evidence>
<dbReference type="InterPro" id="IPR013783">
    <property type="entry name" value="Ig-like_fold"/>
</dbReference>
<feature type="domain" description="Ig-like" evidence="13">
    <location>
        <begin position="80"/>
        <end position="171"/>
    </location>
</feature>
<keyword evidence="4" id="KW-0732">Signal</keyword>
<evidence type="ECO:0000259" key="13">
    <source>
        <dbReference type="PROSITE" id="PS50835"/>
    </source>
</evidence>
<dbReference type="InterPro" id="IPR036179">
    <property type="entry name" value="Ig-like_dom_sf"/>
</dbReference>
<feature type="region of interest" description="Disordered" evidence="11">
    <location>
        <begin position="562"/>
        <end position="672"/>
    </location>
</feature>
<sequence length="672" mass="72372">MTPSLTALLCLGEMEEGEGKPQPGTDPSPQPGCSVRRPQDSGGSRVGEALLRIQGEPLTGVSLPGLRVGLRTQVQAGTLPKPTIWAEPGSVIPWGSPVTIWCQGTRGAQIFRLDKEGSSPPWYRQAPREPGDKGKFSISYMTQYGAGIYHCYYRSPTDWSERSDPLQLVVTGVHSKPTLSALPSPVVTSGGNVTLQCGSWEGVDGFILTKEGEPKSSWTLDAQRGPHGQTQALFPMGRVTPSHRWMFRCHGFYRDTPQVWSAPSDPLELLVPGASGKPSLLTPQGPVVASGQNLTLQCRSDVGYDRFTLSQEWRQALPQRPGRQPQAGLSQADFPLGPVTNTHAGRYRCYGGHNLSSEWSAPSDPLDILVAGWFPDTPSLSVQPGPLVASGENVTLLCQSGSTRETFLLSKEGAAWPPLRLRSKYRGGHFQAEFSMSPVTSAHNGTYRCYSSLSSNPYLLSHASALLELTVSGGTEVGALPPTEPGPQTGLKWYLNVLIGVSVAFVLLPLVLLVRHRGQSRRRKSGAADPEPKDTGLQSSSCPAAAAQDQALYAAVKDTQPEDGVQLDHPQNRQDADPQEGTYAQVNHSRSRLRRGVATSPSSLSGRLLDTKDRQAEEDGQRDGQAAASEAPQDVTYAQLNHSTFRRETATPAPQSGEPPEEPSVYAALAVR</sequence>
<evidence type="ECO:0000256" key="5">
    <source>
        <dbReference type="ARBA" id="ARBA00022737"/>
    </source>
</evidence>
<feature type="region of interest" description="Disordered" evidence="11">
    <location>
        <begin position="519"/>
        <end position="544"/>
    </location>
</feature>
<dbReference type="InterPro" id="IPR003598">
    <property type="entry name" value="Ig_sub2"/>
</dbReference>
<dbReference type="PANTHER" id="PTHR11738">
    <property type="entry name" value="MHC CLASS I NK CELL RECEPTOR"/>
    <property type="match status" value="1"/>
</dbReference>
<dbReference type="Pfam" id="PF13927">
    <property type="entry name" value="Ig_3"/>
    <property type="match status" value="1"/>
</dbReference>
<feature type="compositionally biased region" description="Basic and acidic residues" evidence="11">
    <location>
        <begin position="609"/>
        <end position="622"/>
    </location>
</feature>
<evidence type="ECO:0000256" key="6">
    <source>
        <dbReference type="ARBA" id="ARBA00022989"/>
    </source>
</evidence>
<keyword evidence="5" id="KW-0677">Repeat</keyword>
<keyword evidence="9" id="KW-0325">Glycoprotein</keyword>
<organism evidence="14 15">
    <name type="scientific">Tursiops truncatus</name>
    <name type="common">Atlantic bottle-nosed dolphin</name>
    <name type="synonym">Delphinus truncatus</name>
    <dbReference type="NCBI Taxonomy" id="9739"/>
    <lineage>
        <taxon>Eukaryota</taxon>
        <taxon>Metazoa</taxon>
        <taxon>Chordata</taxon>
        <taxon>Craniata</taxon>
        <taxon>Vertebrata</taxon>
        <taxon>Euteleostomi</taxon>
        <taxon>Mammalia</taxon>
        <taxon>Eutheria</taxon>
        <taxon>Laurasiatheria</taxon>
        <taxon>Artiodactyla</taxon>
        <taxon>Whippomorpha</taxon>
        <taxon>Cetacea</taxon>
        <taxon>Odontoceti</taxon>
        <taxon>Delphinidae</taxon>
        <taxon>Tursiops</taxon>
    </lineage>
</organism>
<dbReference type="PANTHER" id="PTHR11738:SF179">
    <property type="entry name" value="LEUKOCYTE IMMUNOGLOBULIN-LIKE RECEPTOR SUBFAMILY A MEMBER 5"/>
    <property type="match status" value="1"/>
</dbReference>
<gene>
    <name evidence="15" type="primary">LOC117309195</name>
</gene>
<dbReference type="InterPro" id="IPR050412">
    <property type="entry name" value="Ig-like_Receptors_ImmuneReg"/>
</dbReference>
<dbReference type="SUPFAM" id="SSF48726">
    <property type="entry name" value="Immunoglobulin"/>
    <property type="match status" value="4"/>
</dbReference>
<dbReference type="GO" id="GO:0019221">
    <property type="term" value="P:cytokine-mediated signaling pathway"/>
    <property type="evidence" value="ECO:0007669"/>
    <property type="project" value="TreeGrafter"/>
</dbReference>
<protein>
    <submittedName>
        <fullName evidence="15">Leukocyte immunoglobulin-like receptor subfamily B member 3 isoform X1</fullName>
    </submittedName>
</protein>
<dbReference type="InParanoid" id="A0A6J3QHI6"/>
<evidence type="ECO:0000313" key="14">
    <source>
        <dbReference type="Proteomes" id="UP000245320"/>
    </source>
</evidence>
<evidence type="ECO:0000256" key="11">
    <source>
        <dbReference type="SAM" id="MobiDB-lite"/>
    </source>
</evidence>
<dbReference type="SMART" id="SM00409">
    <property type="entry name" value="IG"/>
    <property type="match status" value="4"/>
</dbReference>
<dbReference type="GO" id="GO:0005886">
    <property type="term" value="C:plasma membrane"/>
    <property type="evidence" value="ECO:0007669"/>
    <property type="project" value="UniProtKB-SubCell"/>
</dbReference>
<keyword evidence="14" id="KW-1185">Reference proteome</keyword>
<dbReference type="Proteomes" id="UP000245320">
    <property type="component" value="Chromosome 19"/>
</dbReference>
<evidence type="ECO:0000256" key="1">
    <source>
        <dbReference type="ARBA" id="ARBA00004162"/>
    </source>
</evidence>